<dbReference type="InterPro" id="IPR002734">
    <property type="entry name" value="RibDG_C"/>
</dbReference>
<evidence type="ECO:0000313" key="3">
    <source>
        <dbReference type="Proteomes" id="UP001055658"/>
    </source>
</evidence>
<reference evidence="2" key="1">
    <citation type="submission" date="2022-02" db="EMBL/GenBank/DDBJ databases">
        <title>Coral-associated bacteria.</title>
        <authorList>
            <person name="Tang K."/>
            <person name="Wang X."/>
        </authorList>
    </citation>
    <scope>NUCLEOTIDE SEQUENCE</scope>
    <source>
        <strain evidence="2">SCSIO 43006</strain>
    </source>
</reference>
<organism evidence="2 3">
    <name type="scientific">Microbulbifer variabilis</name>
    <dbReference type="NCBI Taxonomy" id="266805"/>
    <lineage>
        <taxon>Bacteria</taxon>
        <taxon>Pseudomonadati</taxon>
        <taxon>Pseudomonadota</taxon>
        <taxon>Gammaproteobacteria</taxon>
        <taxon>Cellvibrionales</taxon>
        <taxon>Microbulbiferaceae</taxon>
        <taxon>Microbulbifer</taxon>
    </lineage>
</organism>
<dbReference type="Gene3D" id="3.40.430.10">
    <property type="entry name" value="Dihydrofolate Reductase, subunit A"/>
    <property type="match status" value="1"/>
</dbReference>
<evidence type="ECO:0000313" key="2">
    <source>
        <dbReference type="EMBL" id="USD19576.1"/>
    </source>
</evidence>
<dbReference type="RefSeq" id="WP_252081675.1">
    <property type="nucleotide sequence ID" value="NZ_CP092418.1"/>
</dbReference>
<evidence type="ECO:0000259" key="1">
    <source>
        <dbReference type="Pfam" id="PF01872"/>
    </source>
</evidence>
<name>A0ABY4V5K0_9GAMM</name>
<keyword evidence="3" id="KW-1185">Reference proteome</keyword>
<accession>A0ABY4V5K0</accession>
<dbReference type="SUPFAM" id="SSF53597">
    <property type="entry name" value="Dihydrofolate reductase-like"/>
    <property type="match status" value="1"/>
</dbReference>
<dbReference type="InterPro" id="IPR024072">
    <property type="entry name" value="DHFR-like_dom_sf"/>
</dbReference>
<feature type="domain" description="Bacterial bifunctional deaminase-reductase C-terminal" evidence="1">
    <location>
        <begin position="2"/>
        <end position="194"/>
    </location>
</feature>
<gene>
    <name evidence="2" type="ORF">MJO52_10825</name>
</gene>
<dbReference type="Proteomes" id="UP001055658">
    <property type="component" value="Chromosome"/>
</dbReference>
<dbReference type="EMBL" id="CP092418">
    <property type="protein sequence ID" value="USD19576.1"/>
    <property type="molecule type" value="Genomic_DNA"/>
</dbReference>
<dbReference type="Pfam" id="PF01872">
    <property type="entry name" value="RibD_C"/>
    <property type="match status" value="1"/>
</dbReference>
<sequence>MRKITVNTFVSLDGVMQAPGGTEEDTSGGFEHGGWVVPYFDEGVGKFMGDVFAAPFELLLGHRTYDIFAAHWPKVAAAPPPEGVDDGEIQMAQKIDSTIRYVASRTKPDFTWEGSEWLGDDPVARLREIKAINGPDLLVPGSANFIQTLLKADLVDQFKLLIFPLVLGKGKRLFGAGVIPLGFHVQQSTTTDSGAICVTYMRDGSITTGDFSLQQD</sequence>
<protein>
    <submittedName>
        <fullName evidence="2">Dihydrofolate reductase family protein</fullName>
    </submittedName>
</protein>
<proteinExistence type="predicted"/>